<protein>
    <submittedName>
        <fullName evidence="2">Uncharacterized protein</fullName>
    </submittedName>
</protein>
<keyword evidence="3" id="KW-1185">Reference proteome</keyword>
<organism evidence="2 3">
    <name type="scientific">Brenthis ino</name>
    <name type="common">lesser marbled fritillary</name>
    <dbReference type="NCBI Taxonomy" id="405034"/>
    <lineage>
        <taxon>Eukaryota</taxon>
        <taxon>Metazoa</taxon>
        <taxon>Ecdysozoa</taxon>
        <taxon>Arthropoda</taxon>
        <taxon>Hexapoda</taxon>
        <taxon>Insecta</taxon>
        <taxon>Pterygota</taxon>
        <taxon>Neoptera</taxon>
        <taxon>Endopterygota</taxon>
        <taxon>Lepidoptera</taxon>
        <taxon>Glossata</taxon>
        <taxon>Ditrysia</taxon>
        <taxon>Papilionoidea</taxon>
        <taxon>Nymphalidae</taxon>
        <taxon>Heliconiinae</taxon>
        <taxon>Argynnini</taxon>
        <taxon>Brenthis</taxon>
    </lineage>
</organism>
<dbReference type="Proteomes" id="UP000838878">
    <property type="component" value="Chromosome 13"/>
</dbReference>
<reference evidence="2" key="1">
    <citation type="submission" date="2021-12" db="EMBL/GenBank/DDBJ databases">
        <authorList>
            <person name="Martin H S."/>
        </authorList>
    </citation>
    <scope>NUCLEOTIDE SEQUENCE</scope>
</reference>
<evidence type="ECO:0000313" key="3">
    <source>
        <dbReference type="Proteomes" id="UP000838878"/>
    </source>
</evidence>
<feature type="region of interest" description="Disordered" evidence="1">
    <location>
        <begin position="283"/>
        <end position="318"/>
    </location>
</feature>
<feature type="compositionally biased region" description="Basic and acidic residues" evidence="1">
    <location>
        <begin position="288"/>
        <end position="315"/>
    </location>
</feature>
<gene>
    <name evidence="2" type="ORF">BINO364_LOCUS5003</name>
</gene>
<feature type="non-terminal residue" evidence="2">
    <location>
        <position position="448"/>
    </location>
</feature>
<dbReference type="AlphaFoldDB" id="A0A8J9VAY4"/>
<evidence type="ECO:0000313" key="2">
    <source>
        <dbReference type="EMBL" id="CAH0718538.1"/>
    </source>
</evidence>
<name>A0A8J9VAY4_9NEOP</name>
<dbReference type="OrthoDB" id="7476567at2759"/>
<feature type="compositionally biased region" description="Basic and acidic residues" evidence="1">
    <location>
        <begin position="388"/>
        <end position="402"/>
    </location>
</feature>
<dbReference type="EMBL" id="OV170233">
    <property type="protein sequence ID" value="CAH0718538.1"/>
    <property type="molecule type" value="Genomic_DNA"/>
</dbReference>
<proteinExistence type="predicted"/>
<feature type="region of interest" description="Disordered" evidence="1">
    <location>
        <begin position="371"/>
        <end position="402"/>
    </location>
</feature>
<accession>A0A8J9VAY4</accession>
<sequence>MVKIVIAGIPKNLKLLKILSFLNTLVEDLMINASLTKTHYNNDNTKQITLVVRAADAPRLRKAVDGHLYRYGGRDFPLECWQESVEEQKMAKSSKLSNAMIKDAEYLNNPTAALNDELQAIDHKIELVRKQRFLIEEESKLLLEKKKLEILKNIGVNDVEKLKKFEEIKDRNNPAEIADLAIEVEMPNVQSKKATNKLPNFYGPCKALFAEMKDVIQKYVNPDNKAILLPLIRSTIKKRLVVVLKGKKFLVVQDILQVYRATYPTTTDEQMLQSLVATISQSCWPKSGKNDEGQQRETETIATDAQEKQGDKETENSNLSIIDLTRDELMNTSQESGVNESKIIDPVEVDDIDLDNDLDDWEEDNMVAETMNEESTKKTVEESAEVQVEEKISEKESGTEEMEIKKIENEDVVMEEKNNEEDDVKMVEKEVEKDAKINDSKVVEINDQ</sequence>
<evidence type="ECO:0000256" key="1">
    <source>
        <dbReference type="SAM" id="MobiDB-lite"/>
    </source>
</evidence>